<dbReference type="EMBL" id="BOPH01000126">
    <property type="protein sequence ID" value="GIJ73874.1"/>
    <property type="molecule type" value="Genomic_DNA"/>
</dbReference>
<protein>
    <submittedName>
        <fullName evidence="3">NADP oxidoreductase</fullName>
    </submittedName>
</protein>
<accession>A0A8J4A132</accession>
<dbReference type="SUPFAM" id="SSF51735">
    <property type="entry name" value="NAD(P)-binding Rossmann-fold domains"/>
    <property type="match status" value="1"/>
</dbReference>
<organism evidence="3 4">
    <name type="scientific">Virgisporangium ochraceum</name>
    <dbReference type="NCBI Taxonomy" id="65505"/>
    <lineage>
        <taxon>Bacteria</taxon>
        <taxon>Bacillati</taxon>
        <taxon>Actinomycetota</taxon>
        <taxon>Actinomycetes</taxon>
        <taxon>Micromonosporales</taxon>
        <taxon>Micromonosporaceae</taxon>
        <taxon>Virgisporangium</taxon>
    </lineage>
</organism>
<dbReference type="Pfam" id="PF03807">
    <property type="entry name" value="F420_oxidored"/>
    <property type="match status" value="1"/>
</dbReference>
<dbReference type="GO" id="GO:0016491">
    <property type="term" value="F:oxidoreductase activity"/>
    <property type="evidence" value="ECO:0007669"/>
    <property type="project" value="UniProtKB-KW"/>
</dbReference>
<evidence type="ECO:0000256" key="1">
    <source>
        <dbReference type="ARBA" id="ARBA00023002"/>
    </source>
</evidence>
<evidence type="ECO:0000313" key="4">
    <source>
        <dbReference type="Proteomes" id="UP000635606"/>
    </source>
</evidence>
<dbReference type="Proteomes" id="UP000635606">
    <property type="component" value="Unassembled WGS sequence"/>
</dbReference>
<dbReference type="InterPro" id="IPR051267">
    <property type="entry name" value="STEAP_metalloreductase"/>
</dbReference>
<dbReference type="PANTHER" id="PTHR14239:SF10">
    <property type="entry name" value="REDUCTASE"/>
    <property type="match status" value="1"/>
</dbReference>
<proteinExistence type="predicted"/>
<reference evidence="3" key="1">
    <citation type="submission" date="2021-01" db="EMBL/GenBank/DDBJ databases">
        <title>Whole genome shotgun sequence of Virgisporangium ochraceum NBRC 16418.</title>
        <authorList>
            <person name="Komaki H."/>
            <person name="Tamura T."/>
        </authorList>
    </citation>
    <scope>NUCLEOTIDE SEQUENCE</scope>
    <source>
        <strain evidence="3">NBRC 16418</strain>
    </source>
</reference>
<dbReference type="Gene3D" id="3.40.50.720">
    <property type="entry name" value="NAD(P)-binding Rossmann-like Domain"/>
    <property type="match status" value="1"/>
</dbReference>
<dbReference type="InterPro" id="IPR036291">
    <property type="entry name" value="NAD(P)-bd_dom_sf"/>
</dbReference>
<comment type="caution">
    <text evidence="3">The sequence shown here is derived from an EMBL/GenBank/DDBJ whole genome shotgun (WGS) entry which is preliminary data.</text>
</comment>
<sequence length="226" mass="23086">MVRPVGRDMTTVGFIGSGKIGGTVARLAVAAGYDVVLSNSRGPETLADLVADLGPKARAATPAEAAQAGDLVVLSVPLHAYRVVPAAAVAGKPVLDTNNYYPQRDGRIAELDAGSTTSSALLQEHLAGDAAVVKVFNNINWTQLGSLARPSGAADRSALPVAADDARAKEAVVAFLDAIGYDAVDTGSLADSWRQQPDTPVYGVPYAGGPAPAEKIRDALAEAGRG</sequence>
<keyword evidence="4" id="KW-1185">Reference proteome</keyword>
<dbReference type="AlphaFoldDB" id="A0A8J4A132"/>
<evidence type="ECO:0000313" key="3">
    <source>
        <dbReference type="EMBL" id="GIJ73874.1"/>
    </source>
</evidence>
<keyword evidence="1" id="KW-0560">Oxidoreductase</keyword>
<feature type="domain" description="Pyrroline-5-carboxylate reductase catalytic N-terminal" evidence="2">
    <location>
        <begin position="11"/>
        <end position="99"/>
    </location>
</feature>
<gene>
    <name evidence="3" type="ORF">Voc01_087910</name>
</gene>
<evidence type="ECO:0000259" key="2">
    <source>
        <dbReference type="Pfam" id="PF03807"/>
    </source>
</evidence>
<dbReference type="PANTHER" id="PTHR14239">
    <property type="entry name" value="DUDULIN-RELATED"/>
    <property type="match status" value="1"/>
</dbReference>
<name>A0A8J4A132_9ACTN</name>
<dbReference type="InterPro" id="IPR028939">
    <property type="entry name" value="P5C_Rdtase_cat_N"/>
</dbReference>